<evidence type="ECO:0000313" key="7">
    <source>
        <dbReference type="Proteomes" id="UP000323876"/>
    </source>
</evidence>
<dbReference type="GO" id="GO:0046872">
    <property type="term" value="F:metal ion binding"/>
    <property type="evidence" value="ECO:0007669"/>
    <property type="project" value="UniProtKB-KW"/>
</dbReference>
<dbReference type="RefSeq" id="WP_150401133.1">
    <property type="nucleotide sequence ID" value="NZ_VXLC01000003.1"/>
</dbReference>
<comment type="similarity">
    <text evidence="4">Belongs to the cyclic nucleotide phosphodiesterase class-III family.</text>
</comment>
<gene>
    <name evidence="6" type="ORF">F3087_07585</name>
</gene>
<dbReference type="Pfam" id="PF00149">
    <property type="entry name" value="Metallophos"/>
    <property type="match status" value="1"/>
</dbReference>
<protein>
    <submittedName>
        <fullName evidence="6">Phosphohydrolase</fullName>
    </submittedName>
</protein>
<evidence type="ECO:0000256" key="4">
    <source>
        <dbReference type="ARBA" id="ARBA00025742"/>
    </source>
</evidence>
<sequence length="474" mass="52405">MLDPRLRTAWLANIAVGAAAVTVRTPFRPPARLTLIRADSVRTQRDSLSVSDLELVTVTDRSAILTWTTRARDHSGRLRPVPADTEVRIAPADQLGPARTCHLDSRSTAYHYAEINGLEPGRTYRFEAYSYGRRAVPARTLVTRKSGTPESTGTFTTATPPPGRLLRTIALANDVHYGEHTSGLIVSGLPTGFRHDTAQYPEIMLDALLDDVHSPDRAADHLIIAGDLTDSGTRDQSRAVRARLDRWGSLGQDYFVCRGNHDKPEQLRGETRDHWGAVFHSRQRLVEYHLGGLRLIGLDTTRLTGSGGTIVAPQRDQLRDLLSADPHRPTLIFGHHPVTSHAAVSNPGGPGFVLDPSNAAALHTLYRNAPGVFLHHSGHTHRNRLSRPNIGIDVEFLEVAAVKEYPGGYMLLRIYEGGYTANFYKTRSDAARSWSTRTRRQYLGLHPDHSLGSCTDRNHVSLRDFSGVSSLREM</sequence>
<dbReference type="GO" id="GO:0016787">
    <property type="term" value="F:hydrolase activity"/>
    <property type="evidence" value="ECO:0007669"/>
    <property type="project" value="UniProtKB-KW"/>
</dbReference>
<dbReference type="OrthoDB" id="4507037at2"/>
<evidence type="ECO:0000256" key="3">
    <source>
        <dbReference type="ARBA" id="ARBA00023004"/>
    </source>
</evidence>
<dbReference type="SUPFAM" id="SSF56300">
    <property type="entry name" value="Metallo-dependent phosphatases"/>
    <property type="match status" value="1"/>
</dbReference>
<evidence type="ECO:0000259" key="5">
    <source>
        <dbReference type="PROSITE" id="PS50853"/>
    </source>
</evidence>
<dbReference type="GO" id="GO:0005975">
    <property type="term" value="P:carbohydrate metabolic process"/>
    <property type="evidence" value="ECO:0007669"/>
    <property type="project" value="UniProtKB-ARBA"/>
</dbReference>
<dbReference type="InterPro" id="IPR003961">
    <property type="entry name" value="FN3_dom"/>
</dbReference>
<proteinExistence type="inferred from homology"/>
<keyword evidence="1" id="KW-0479">Metal-binding</keyword>
<dbReference type="EMBL" id="VXLC01000003">
    <property type="protein sequence ID" value="KAA8888858.1"/>
    <property type="molecule type" value="Genomic_DNA"/>
</dbReference>
<organism evidence="6 7">
    <name type="scientific">Nocardia colli</name>
    <dbReference type="NCBI Taxonomy" id="2545717"/>
    <lineage>
        <taxon>Bacteria</taxon>
        <taxon>Bacillati</taxon>
        <taxon>Actinomycetota</taxon>
        <taxon>Actinomycetes</taxon>
        <taxon>Mycobacteriales</taxon>
        <taxon>Nocardiaceae</taxon>
        <taxon>Nocardia</taxon>
    </lineage>
</organism>
<keyword evidence="3" id="KW-0408">Iron</keyword>
<dbReference type="InterPro" id="IPR004843">
    <property type="entry name" value="Calcineurin-like_PHP"/>
</dbReference>
<dbReference type="InterPro" id="IPR050884">
    <property type="entry name" value="CNP_phosphodiesterase-III"/>
</dbReference>
<evidence type="ECO:0000256" key="2">
    <source>
        <dbReference type="ARBA" id="ARBA00022801"/>
    </source>
</evidence>
<dbReference type="AlphaFoldDB" id="A0A5N0EHI9"/>
<reference evidence="6 7" key="1">
    <citation type="submission" date="2019-09" db="EMBL/GenBank/DDBJ databases">
        <authorList>
            <person name="Wang X."/>
        </authorList>
    </citation>
    <scope>NUCLEOTIDE SEQUENCE [LARGE SCALE GENOMIC DNA]</scope>
    <source>
        <strain evidence="6 7">CICC 11023</strain>
    </source>
</reference>
<keyword evidence="7" id="KW-1185">Reference proteome</keyword>
<dbReference type="Proteomes" id="UP000323876">
    <property type="component" value="Unassembled WGS sequence"/>
</dbReference>
<accession>A0A5N0EHI9</accession>
<dbReference type="InterPro" id="IPR029052">
    <property type="entry name" value="Metallo-depent_PP-like"/>
</dbReference>
<keyword evidence="2 6" id="KW-0378">Hydrolase</keyword>
<feature type="domain" description="Fibronectin type-III" evidence="5">
    <location>
        <begin position="49"/>
        <end position="162"/>
    </location>
</feature>
<evidence type="ECO:0000313" key="6">
    <source>
        <dbReference type="EMBL" id="KAA8888858.1"/>
    </source>
</evidence>
<name>A0A5N0EHI9_9NOCA</name>
<dbReference type="PANTHER" id="PTHR42988">
    <property type="entry name" value="PHOSPHOHYDROLASE"/>
    <property type="match status" value="1"/>
</dbReference>
<dbReference type="PANTHER" id="PTHR42988:SF2">
    <property type="entry name" value="CYCLIC NUCLEOTIDE PHOSPHODIESTERASE CBUA0032-RELATED"/>
    <property type="match status" value="1"/>
</dbReference>
<dbReference type="Gene3D" id="2.60.40.10">
    <property type="entry name" value="Immunoglobulins"/>
    <property type="match status" value="1"/>
</dbReference>
<evidence type="ECO:0000256" key="1">
    <source>
        <dbReference type="ARBA" id="ARBA00022723"/>
    </source>
</evidence>
<dbReference type="Gene3D" id="3.60.21.10">
    <property type="match status" value="1"/>
</dbReference>
<dbReference type="InterPro" id="IPR013783">
    <property type="entry name" value="Ig-like_fold"/>
</dbReference>
<dbReference type="PROSITE" id="PS50853">
    <property type="entry name" value="FN3"/>
    <property type="match status" value="1"/>
</dbReference>
<comment type="caution">
    <text evidence="6">The sequence shown here is derived from an EMBL/GenBank/DDBJ whole genome shotgun (WGS) entry which is preliminary data.</text>
</comment>